<gene>
    <name evidence="1" type="ORF">ACED39_21935</name>
</gene>
<evidence type="ECO:0000313" key="2">
    <source>
        <dbReference type="Proteomes" id="UP001569151"/>
    </source>
</evidence>
<reference evidence="1 2" key="1">
    <citation type="submission" date="2024-06" db="EMBL/GenBank/DDBJ databases">
        <authorList>
            <person name="Steensen K."/>
            <person name="Seneca J."/>
            <person name="Bartlau N."/>
            <person name="Yu A.X."/>
            <person name="Polz M.F."/>
        </authorList>
    </citation>
    <scope>NUCLEOTIDE SEQUENCE [LARGE SCALE GENOMIC DNA]</scope>
    <source>
        <strain evidence="1 2">1F146</strain>
    </source>
</reference>
<name>A0ABV4MPJ2_9VIBR</name>
<keyword evidence="2" id="KW-1185">Reference proteome</keyword>
<protein>
    <submittedName>
        <fullName evidence="1">Uncharacterized protein</fullName>
    </submittedName>
</protein>
<dbReference type="Proteomes" id="UP001569151">
    <property type="component" value="Unassembled WGS sequence"/>
</dbReference>
<accession>A0ABV4MPJ2</accession>
<sequence>MDILCLLSGAHCPNPVSSDHKHAMQRPSLPQLCRVNKPEHSLPGKNVLKAQ</sequence>
<proteinExistence type="predicted"/>
<organism evidence="1 2">
    <name type="scientific">Vibrio bivalvicida</name>
    <dbReference type="NCBI Taxonomy" id="1276888"/>
    <lineage>
        <taxon>Bacteria</taxon>
        <taxon>Pseudomonadati</taxon>
        <taxon>Pseudomonadota</taxon>
        <taxon>Gammaproteobacteria</taxon>
        <taxon>Vibrionales</taxon>
        <taxon>Vibrionaceae</taxon>
        <taxon>Vibrio</taxon>
        <taxon>Vibrio oreintalis group</taxon>
    </lineage>
</organism>
<comment type="caution">
    <text evidence="1">The sequence shown here is derived from an EMBL/GenBank/DDBJ whole genome shotgun (WGS) entry which is preliminary data.</text>
</comment>
<dbReference type="RefSeq" id="WP_157781658.1">
    <property type="nucleotide sequence ID" value="NZ_JBGOOS010000054.1"/>
</dbReference>
<dbReference type="EMBL" id="JBGOOS010000054">
    <property type="protein sequence ID" value="MEZ8211430.1"/>
    <property type="molecule type" value="Genomic_DNA"/>
</dbReference>
<evidence type="ECO:0000313" key="1">
    <source>
        <dbReference type="EMBL" id="MEZ8211430.1"/>
    </source>
</evidence>